<organism evidence="1 2">
    <name type="scientific">Mycteria americana</name>
    <name type="common">Wood stork</name>
    <dbReference type="NCBI Taxonomy" id="33587"/>
    <lineage>
        <taxon>Eukaryota</taxon>
        <taxon>Metazoa</taxon>
        <taxon>Chordata</taxon>
        <taxon>Craniata</taxon>
        <taxon>Vertebrata</taxon>
        <taxon>Euteleostomi</taxon>
        <taxon>Archelosauria</taxon>
        <taxon>Archosauria</taxon>
        <taxon>Dinosauria</taxon>
        <taxon>Saurischia</taxon>
        <taxon>Theropoda</taxon>
        <taxon>Coelurosauria</taxon>
        <taxon>Aves</taxon>
        <taxon>Neognathae</taxon>
        <taxon>Neoaves</taxon>
        <taxon>Aequornithes</taxon>
        <taxon>Ciconiiformes</taxon>
        <taxon>Ciconiidae</taxon>
        <taxon>Mycteria</taxon>
    </lineage>
</organism>
<protein>
    <recommendedName>
        <fullName evidence="3">Rna-directed dna polymerase from mobile element jockey-like</fullName>
    </recommendedName>
</protein>
<name>A0AAN7S7V9_MYCAM</name>
<sequence>MVKTMVRQIVPLQPMEVNSGADIHLQPMEDPMSEQVDVPEGGCGEPTWRVPVESPYWSRLLAGSVDPWRGAHTGAGFLAGLVTLKIIEHILLEAMSRHVDDRVIGDSEHDLTKGKSCLTNLVAFYNGVTASVHKGGPVGVVYFDFCKAFDTDPRNILIFINDIDSEIECTLHKFVDDTKLSGSCDTLEGRDAIQRDLDRLEKWADVNLMKVNKVKCKVLHLGQANPNINTDWGMNGLRAALQRRTWRYQ</sequence>
<evidence type="ECO:0000313" key="1">
    <source>
        <dbReference type="EMBL" id="KAK4822211.1"/>
    </source>
</evidence>
<comment type="caution">
    <text evidence="1">The sequence shown here is derived from an EMBL/GenBank/DDBJ whole genome shotgun (WGS) entry which is preliminary data.</text>
</comment>
<reference evidence="1 2" key="1">
    <citation type="journal article" date="2023" name="J. Hered.">
        <title>Chromosome-level genome of the wood stork (Mycteria americana) provides insight into avian chromosome evolution.</title>
        <authorList>
            <person name="Flamio R. Jr."/>
            <person name="Ramstad K.M."/>
        </authorList>
    </citation>
    <scope>NUCLEOTIDE SEQUENCE [LARGE SCALE GENOMIC DNA]</scope>
    <source>
        <strain evidence="1">JAX WOST 10</strain>
    </source>
</reference>
<accession>A0AAN7S7V9</accession>
<dbReference type="EMBL" id="JAUNZN010000004">
    <property type="protein sequence ID" value="KAK4822211.1"/>
    <property type="molecule type" value="Genomic_DNA"/>
</dbReference>
<dbReference type="AlphaFoldDB" id="A0AAN7S7V9"/>
<evidence type="ECO:0000313" key="2">
    <source>
        <dbReference type="Proteomes" id="UP001333110"/>
    </source>
</evidence>
<evidence type="ECO:0008006" key="3">
    <source>
        <dbReference type="Google" id="ProtNLM"/>
    </source>
</evidence>
<proteinExistence type="predicted"/>
<gene>
    <name evidence="1" type="ORF">QYF61_011852</name>
</gene>
<keyword evidence="2" id="KW-1185">Reference proteome</keyword>
<dbReference type="PANTHER" id="PTHR33332">
    <property type="entry name" value="REVERSE TRANSCRIPTASE DOMAIN-CONTAINING PROTEIN"/>
    <property type="match status" value="1"/>
</dbReference>
<dbReference type="Proteomes" id="UP001333110">
    <property type="component" value="Unassembled WGS sequence"/>
</dbReference>